<feature type="compositionally biased region" description="Basic and acidic residues" evidence="1">
    <location>
        <begin position="650"/>
        <end position="672"/>
    </location>
</feature>
<keyword evidence="2" id="KW-1133">Transmembrane helix</keyword>
<feature type="transmembrane region" description="Helical" evidence="2">
    <location>
        <begin position="296"/>
        <end position="318"/>
    </location>
</feature>
<evidence type="ECO:0000313" key="4">
    <source>
        <dbReference type="Proteomes" id="UP000076738"/>
    </source>
</evidence>
<dbReference type="PANTHER" id="PTHR42101">
    <property type="entry name" value="CHROMOSOME 16, WHOLE GENOME SHOTGUN SEQUENCE"/>
    <property type="match status" value="1"/>
</dbReference>
<feature type="transmembrane region" description="Helical" evidence="2">
    <location>
        <begin position="549"/>
        <end position="571"/>
    </location>
</feature>
<protein>
    <recommendedName>
        <fullName evidence="5">Low temperature requirement A</fullName>
    </recommendedName>
</protein>
<evidence type="ECO:0000313" key="3">
    <source>
        <dbReference type="EMBL" id="KZO92558.1"/>
    </source>
</evidence>
<feature type="transmembrane region" description="Helical" evidence="2">
    <location>
        <begin position="58"/>
        <end position="77"/>
    </location>
</feature>
<reference evidence="3 4" key="1">
    <citation type="journal article" date="2016" name="Mol. Biol. Evol.">
        <title>Comparative Genomics of Early-Diverging Mushroom-Forming Fungi Provides Insights into the Origins of Lignocellulose Decay Capabilities.</title>
        <authorList>
            <person name="Nagy L.G."/>
            <person name="Riley R."/>
            <person name="Tritt A."/>
            <person name="Adam C."/>
            <person name="Daum C."/>
            <person name="Floudas D."/>
            <person name="Sun H."/>
            <person name="Yadav J.S."/>
            <person name="Pangilinan J."/>
            <person name="Larsson K.H."/>
            <person name="Matsuura K."/>
            <person name="Barry K."/>
            <person name="Labutti K."/>
            <person name="Kuo R."/>
            <person name="Ohm R.A."/>
            <person name="Bhattacharya S.S."/>
            <person name="Shirouzu T."/>
            <person name="Yoshinaga Y."/>
            <person name="Martin F.M."/>
            <person name="Grigoriev I.V."/>
            <person name="Hibbett D.S."/>
        </authorList>
    </citation>
    <scope>NUCLEOTIDE SEQUENCE [LARGE SCALE GENOMIC DNA]</scope>
    <source>
        <strain evidence="3 4">TUFC12733</strain>
    </source>
</reference>
<feature type="transmembrane region" description="Helical" evidence="2">
    <location>
        <begin position="120"/>
        <end position="138"/>
    </location>
</feature>
<feature type="transmembrane region" description="Helical" evidence="2">
    <location>
        <begin position="232"/>
        <end position="252"/>
    </location>
</feature>
<feature type="compositionally biased region" description="Acidic residues" evidence="1">
    <location>
        <begin position="686"/>
        <end position="697"/>
    </location>
</feature>
<sequence length="706" mass="78485">MEKQVTRTSNISRETQKLEKPGPKPSSIPLVIYPGPIETEGKEDEEEWLREEQRGTEWLNLLYDLVIVAILTVFSASNEVSSPESILTYFSYIVLIWWVWASQTLYDVRFQANDWIHRLFKFLQLAAFAFVGITSQAFDPENVLPPSDDLLSDPTVAGAMQQGATAFKGVAAAYGLSRLLCGIQYLYVAYATRRHGRWVTLAIPAATCFLSFALNFIAAFLNSNTAAKIVLLYLPLGLEMLAVLILPFFRGYIKTPVALVSQRYGELTLVILGEGIIGIIRNLGNAVKGFGVGNNVYGQAVCVLVIVWCAWHFLFHGFNAEIRMGRKRGILWLILHLPLHFVLLLLLAGMNNAVQYDNLGVAFVSVTGAFDTLQQQGVDVLSRNGTFDLSQVPMQDLTLQFGNLELVPSFPDEVAYFENTVQQFPQNTTVNPFINLLQYEVNALMYVAVEYQLGITQELYDTAMRVTQFNASWVSTDNETVLEQYLDFVQDTVGDAVREFSSEMDTEILQGTVFFLPATGGFLFLVCVLNVLRAPPSRLWPWTAWGTKLAVSIGLGLLGLLDLGGIQINFTEQDNSFPDLNAVYRLLRANWLLPTAAITYAALVLADAIFMSIARWAEERGLGKVATEESYSPTATEGRAGDGLPLERIGSTKDADKAHDRESSDQDEERFWAEGPRAHSPRLLEGNEDGASDEVGEETFMHARAV</sequence>
<accession>A0A167IE61</accession>
<organism evidence="3 4">
    <name type="scientific">Calocera viscosa (strain TUFC12733)</name>
    <dbReference type="NCBI Taxonomy" id="1330018"/>
    <lineage>
        <taxon>Eukaryota</taxon>
        <taxon>Fungi</taxon>
        <taxon>Dikarya</taxon>
        <taxon>Basidiomycota</taxon>
        <taxon>Agaricomycotina</taxon>
        <taxon>Dacrymycetes</taxon>
        <taxon>Dacrymycetales</taxon>
        <taxon>Dacrymycetaceae</taxon>
        <taxon>Calocera</taxon>
    </lineage>
</organism>
<feature type="region of interest" description="Disordered" evidence="1">
    <location>
        <begin position="1"/>
        <end position="29"/>
    </location>
</feature>
<feature type="transmembrane region" description="Helical" evidence="2">
    <location>
        <begin position="198"/>
        <end position="220"/>
    </location>
</feature>
<keyword evidence="2" id="KW-0472">Membrane</keyword>
<feature type="transmembrane region" description="Helical" evidence="2">
    <location>
        <begin position="171"/>
        <end position="191"/>
    </location>
</feature>
<dbReference type="Pfam" id="PF06772">
    <property type="entry name" value="LtrA"/>
    <property type="match status" value="1"/>
</dbReference>
<feature type="transmembrane region" description="Helical" evidence="2">
    <location>
        <begin position="264"/>
        <end position="284"/>
    </location>
</feature>
<feature type="compositionally biased region" description="Polar residues" evidence="1">
    <location>
        <begin position="1"/>
        <end position="13"/>
    </location>
</feature>
<dbReference type="STRING" id="1330018.A0A167IE61"/>
<dbReference type="PANTHER" id="PTHR42101:SF1">
    <property type="entry name" value="LOW TEMPERATURE REQUIREMENT A"/>
    <property type="match status" value="1"/>
</dbReference>
<feature type="transmembrane region" description="Helical" evidence="2">
    <location>
        <begin position="591"/>
        <end position="614"/>
    </location>
</feature>
<gene>
    <name evidence="3" type="ORF">CALVIDRAFT_601376</name>
</gene>
<feature type="transmembrane region" description="Helical" evidence="2">
    <location>
        <begin position="330"/>
        <end position="350"/>
    </location>
</feature>
<feature type="transmembrane region" description="Helical" evidence="2">
    <location>
        <begin position="89"/>
        <end position="108"/>
    </location>
</feature>
<keyword evidence="2" id="KW-0812">Transmembrane</keyword>
<feature type="transmembrane region" description="Helical" evidence="2">
    <location>
        <begin position="508"/>
        <end position="529"/>
    </location>
</feature>
<name>A0A167IE61_CALVF</name>
<dbReference type="AlphaFoldDB" id="A0A167IE61"/>
<proteinExistence type="predicted"/>
<dbReference type="OrthoDB" id="3243926at2759"/>
<feature type="region of interest" description="Disordered" evidence="1">
    <location>
        <begin position="626"/>
        <end position="706"/>
    </location>
</feature>
<dbReference type="EMBL" id="KV417309">
    <property type="protein sequence ID" value="KZO92558.1"/>
    <property type="molecule type" value="Genomic_DNA"/>
</dbReference>
<evidence type="ECO:0008006" key="5">
    <source>
        <dbReference type="Google" id="ProtNLM"/>
    </source>
</evidence>
<dbReference type="InterPro" id="IPR010640">
    <property type="entry name" value="Low_temperature_requirement_A"/>
</dbReference>
<dbReference type="Proteomes" id="UP000076738">
    <property type="component" value="Unassembled WGS sequence"/>
</dbReference>
<keyword evidence="4" id="KW-1185">Reference proteome</keyword>
<evidence type="ECO:0000256" key="1">
    <source>
        <dbReference type="SAM" id="MobiDB-lite"/>
    </source>
</evidence>
<evidence type="ECO:0000256" key="2">
    <source>
        <dbReference type="SAM" id="Phobius"/>
    </source>
</evidence>